<organism evidence="9 10">
    <name type="scientific">Candidatus Acidulodesulfobacterium acidiphilum</name>
    <dbReference type="NCBI Taxonomy" id="2597224"/>
    <lineage>
        <taxon>Bacteria</taxon>
        <taxon>Deltaproteobacteria</taxon>
        <taxon>Candidatus Acidulodesulfobacterales</taxon>
        <taxon>Candidatus Acidulodesulfobacterium</taxon>
    </lineage>
</organism>
<evidence type="ECO:0000256" key="2">
    <source>
        <dbReference type="ARBA" id="ARBA00022679"/>
    </source>
</evidence>
<feature type="domain" description="L,D-TPase catalytic" evidence="8">
    <location>
        <begin position="199"/>
        <end position="342"/>
    </location>
</feature>
<feature type="region of interest" description="Disordered" evidence="7">
    <location>
        <begin position="352"/>
        <end position="385"/>
    </location>
</feature>
<evidence type="ECO:0000313" key="10">
    <source>
        <dbReference type="Proteomes" id="UP000322454"/>
    </source>
</evidence>
<dbReference type="CDD" id="cd16913">
    <property type="entry name" value="YkuD_like"/>
    <property type="match status" value="1"/>
</dbReference>
<evidence type="ECO:0000256" key="3">
    <source>
        <dbReference type="ARBA" id="ARBA00022960"/>
    </source>
</evidence>
<comment type="caution">
    <text evidence="9">The sequence shown here is derived from an EMBL/GenBank/DDBJ whole genome shotgun (WGS) entry which is preliminary data.</text>
</comment>
<dbReference type="Proteomes" id="UP000322454">
    <property type="component" value="Unassembled WGS sequence"/>
</dbReference>
<evidence type="ECO:0000256" key="4">
    <source>
        <dbReference type="ARBA" id="ARBA00022984"/>
    </source>
</evidence>
<gene>
    <name evidence="9" type="ORF">EVJ48_04380</name>
</gene>
<evidence type="ECO:0000256" key="5">
    <source>
        <dbReference type="ARBA" id="ARBA00023316"/>
    </source>
</evidence>
<feature type="active site" description="Nucleophile" evidence="6">
    <location>
        <position position="318"/>
    </location>
</feature>
<dbReference type="PANTHER" id="PTHR30582">
    <property type="entry name" value="L,D-TRANSPEPTIDASE"/>
    <property type="match status" value="1"/>
</dbReference>
<dbReference type="Pfam" id="PF03734">
    <property type="entry name" value="YkuD"/>
    <property type="match status" value="1"/>
</dbReference>
<keyword evidence="5 6" id="KW-0961">Cell wall biogenesis/degradation</keyword>
<dbReference type="UniPathway" id="UPA00219"/>
<proteinExistence type="predicted"/>
<dbReference type="GO" id="GO:0071555">
    <property type="term" value="P:cell wall organization"/>
    <property type="evidence" value="ECO:0007669"/>
    <property type="project" value="UniProtKB-UniRule"/>
</dbReference>
<accession>A0A520XEG2</accession>
<evidence type="ECO:0000256" key="6">
    <source>
        <dbReference type="PROSITE-ProRule" id="PRU01373"/>
    </source>
</evidence>
<dbReference type="GO" id="GO:0018104">
    <property type="term" value="P:peptidoglycan-protein cross-linking"/>
    <property type="evidence" value="ECO:0007669"/>
    <property type="project" value="TreeGrafter"/>
</dbReference>
<dbReference type="SUPFAM" id="SSF141523">
    <property type="entry name" value="L,D-transpeptidase catalytic domain-like"/>
    <property type="match status" value="1"/>
</dbReference>
<dbReference type="GO" id="GO:0008360">
    <property type="term" value="P:regulation of cell shape"/>
    <property type="evidence" value="ECO:0007669"/>
    <property type="project" value="UniProtKB-UniRule"/>
</dbReference>
<protein>
    <recommendedName>
        <fullName evidence="8">L,D-TPase catalytic domain-containing protein</fullName>
    </recommendedName>
</protein>
<dbReference type="GO" id="GO:0016740">
    <property type="term" value="F:transferase activity"/>
    <property type="evidence" value="ECO:0007669"/>
    <property type="project" value="UniProtKB-KW"/>
</dbReference>
<dbReference type="PROSITE" id="PS52029">
    <property type="entry name" value="LD_TPASE"/>
    <property type="match status" value="1"/>
</dbReference>
<evidence type="ECO:0000256" key="7">
    <source>
        <dbReference type="SAM" id="MobiDB-lite"/>
    </source>
</evidence>
<feature type="active site" description="Proton donor/acceptor" evidence="6">
    <location>
        <position position="303"/>
    </location>
</feature>
<sequence>MNLNKKHIFLLTVLITVFIAGTYFSMKFIFFPSPVSATRNKRIKIKKPSFNQIMGIKTVKPKLSKTIEKLAKKKRTIKTLNLKVYRPDITKPLDCTNLDVFLCTVKYLQYLKYLPISLTPGGKYKFAFPLQKKLKKIVYSYAWNEQNPFIIGSIARYLNESGRVKDWGYDRPEITDKLLCELEKSARKKQFNRQPWDWILVKQSKTNEKAELYENGRIIFSFPVNTGILGLTQDGTWYVFLRLPDTTMTGLFPVPITKKLYASLKSKHFKNIECLDGHPVKLVHYSDSGIKYIDYFHKSVALHYMHRKYYGFPQSAGCVELSEQDALLLYKQIGYGTIVTVTGSTISKKNNNAAKNDAENKTNRTVLTKQPLEKIKNKKNKKSKS</sequence>
<evidence type="ECO:0000313" key="9">
    <source>
        <dbReference type="EMBL" id="RZV39584.1"/>
    </source>
</evidence>
<evidence type="ECO:0000256" key="1">
    <source>
        <dbReference type="ARBA" id="ARBA00004752"/>
    </source>
</evidence>
<dbReference type="GO" id="GO:0005576">
    <property type="term" value="C:extracellular region"/>
    <property type="evidence" value="ECO:0007669"/>
    <property type="project" value="TreeGrafter"/>
</dbReference>
<comment type="pathway">
    <text evidence="1 6">Cell wall biogenesis; peptidoglycan biosynthesis.</text>
</comment>
<dbReference type="InterPro" id="IPR005490">
    <property type="entry name" value="LD_TPept_cat_dom"/>
</dbReference>
<dbReference type="GO" id="GO:0071972">
    <property type="term" value="F:peptidoglycan L,D-transpeptidase activity"/>
    <property type="evidence" value="ECO:0007669"/>
    <property type="project" value="TreeGrafter"/>
</dbReference>
<feature type="compositionally biased region" description="Basic residues" evidence="7">
    <location>
        <begin position="376"/>
        <end position="385"/>
    </location>
</feature>
<dbReference type="Gene3D" id="2.40.440.10">
    <property type="entry name" value="L,D-transpeptidase catalytic domain-like"/>
    <property type="match status" value="1"/>
</dbReference>
<name>A0A520XEG2_9DELT</name>
<keyword evidence="2" id="KW-0808">Transferase</keyword>
<reference evidence="9 10" key="1">
    <citation type="submission" date="2019-01" db="EMBL/GenBank/DDBJ databases">
        <title>Insights into ecological role of a new deltaproteobacterial order Candidatus Sinidesulfobacterales (Sva0485) by metagenomics and metatranscriptomics.</title>
        <authorList>
            <person name="Tan S."/>
            <person name="Liu J."/>
            <person name="Fang Y."/>
            <person name="Hedlund B."/>
            <person name="Lian Z.-H."/>
            <person name="Huang L.-Y."/>
            <person name="Li J.-T."/>
            <person name="Huang L.-N."/>
            <person name="Li W.-J."/>
            <person name="Jiang H.-C."/>
            <person name="Dong H.-L."/>
            <person name="Shu W.-S."/>
        </authorList>
    </citation>
    <scope>NUCLEOTIDE SEQUENCE [LARGE SCALE GENOMIC DNA]</scope>
    <source>
        <strain evidence="9">AP4</strain>
    </source>
</reference>
<dbReference type="EMBL" id="SHMQ01000009">
    <property type="protein sequence ID" value="RZV39584.1"/>
    <property type="molecule type" value="Genomic_DNA"/>
</dbReference>
<dbReference type="InterPro" id="IPR050979">
    <property type="entry name" value="LD-transpeptidase"/>
</dbReference>
<dbReference type="InterPro" id="IPR038063">
    <property type="entry name" value="Transpep_catalytic_dom"/>
</dbReference>
<evidence type="ECO:0000259" key="8">
    <source>
        <dbReference type="PROSITE" id="PS52029"/>
    </source>
</evidence>
<keyword evidence="4 6" id="KW-0573">Peptidoglycan synthesis</keyword>
<keyword evidence="3 6" id="KW-0133">Cell shape</keyword>
<dbReference type="PANTHER" id="PTHR30582:SF2">
    <property type="entry name" value="L,D-TRANSPEPTIDASE YCIB-RELATED"/>
    <property type="match status" value="1"/>
</dbReference>
<dbReference type="AlphaFoldDB" id="A0A520XEG2"/>